<comment type="caution">
    <text evidence="2">The sequence shown here is derived from an EMBL/GenBank/DDBJ whole genome shotgun (WGS) entry which is preliminary data.</text>
</comment>
<feature type="non-terminal residue" evidence="2">
    <location>
        <position position="1"/>
    </location>
</feature>
<dbReference type="EMBL" id="CAXAMM010043573">
    <property type="protein sequence ID" value="CAK9110771.1"/>
    <property type="molecule type" value="Genomic_DNA"/>
</dbReference>
<proteinExistence type="predicted"/>
<feature type="region of interest" description="Disordered" evidence="1">
    <location>
        <begin position="1"/>
        <end position="31"/>
    </location>
</feature>
<name>A0ABP0SEG7_9DINO</name>
<feature type="non-terminal residue" evidence="2">
    <location>
        <position position="56"/>
    </location>
</feature>
<gene>
    <name evidence="2" type="ORF">SCF082_LOCUS51441</name>
</gene>
<keyword evidence="3" id="KW-1185">Reference proteome</keyword>
<dbReference type="Proteomes" id="UP001642464">
    <property type="component" value="Unassembled WGS sequence"/>
</dbReference>
<sequence>EEEQPEEPDRPVAVGHSASAANEVIDWGGGVGGSDGMGWKKELAILKQHQRILMNS</sequence>
<reference evidence="2 3" key="1">
    <citation type="submission" date="2024-02" db="EMBL/GenBank/DDBJ databases">
        <authorList>
            <person name="Chen Y."/>
            <person name="Shah S."/>
            <person name="Dougan E. K."/>
            <person name="Thang M."/>
            <person name="Chan C."/>
        </authorList>
    </citation>
    <scope>NUCLEOTIDE SEQUENCE [LARGE SCALE GENOMIC DNA]</scope>
</reference>
<organism evidence="2 3">
    <name type="scientific">Durusdinium trenchii</name>
    <dbReference type="NCBI Taxonomy" id="1381693"/>
    <lineage>
        <taxon>Eukaryota</taxon>
        <taxon>Sar</taxon>
        <taxon>Alveolata</taxon>
        <taxon>Dinophyceae</taxon>
        <taxon>Suessiales</taxon>
        <taxon>Symbiodiniaceae</taxon>
        <taxon>Durusdinium</taxon>
    </lineage>
</organism>
<evidence type="ECO:0000313" key="2">
    <source>
        <dbReference type="EMBL" id="CAK9110771.1"/>
    </source>
</evidence>
<evidence type="ECO:0000313" key="3">
    <source>
        <dbReference type="Proteomes" id="UP001642464"/>
    </source>
</evidence>
<protein>
    <submittedName>
        <fullName evidence="2">Uncharacterized protein</fullName>
    </submittedName>
</protein>
<evidence type="ECO:0000256" key="1">
    <source>
        <dbReference type="SAM" id="MobiDB-lite"/>
    </source>
</evidence>
<accession>A0ABP0SEG7</accession>